<name>A0A0H4WP04_9BACT</name>
<keyword evidence="2" id="KW-1133">Transmembrane helix</keyword>
<feature type="transmembrane region" description="Helical" evidence="2">
    <location>
        <begin position="29"/>
        <end position="48"/>
    </location>
</feature>
<dbReference type="AlphaFoldDB" id="A0A0H4WP04"/>
<feature type="region of interest" description="Disordered" evidence="1">
    <location>
        <begin position="70"/>
        <end position="105"/>
    </location>
</feature>
<keyword evidence="2" id="KW-0812">Transmembrane</keyword>
<keyword evidence="2" id="KW-0472">Membrane</keyword>
<sequence length="105" mass="10728">MGGAAVGIGAHLVATGVHWLLRPGLRGPVVGVACASGLLGALVAGRLARRRARVPALALVSTSPPAAVCAPREEAEAPPRPSVERVLRRGPSGREQPWFETTAPA</sequence>
<keyword evidence="4" id="KW-1185">Reference proteome</keyword>
<accession>A0A0H4WP04</accession>
<proteinExistence type="predicted"/>
<reference evidence="3 4" key="1">
    <citation type="journal article" date="2016" name="PLoS ONE">
        <title>Complete Genome Sequence and Comparative Genomics of a Novel Myxobacterium Myxococcus hansupus.</title>
        <authorList>
            <person name="Sharma G."/>
            <person name="Narwani T."/>
            <person name="Subramanian S."/>
        </authorList>
    </citation>
    <scope>NUCLEOTIDE SEQUENCE [LARGE SCALE GENOMIC DNA]</scope>
    <source>
        <strain evidence="4">mixupus</strain>
    </source>
</reference>
<dbReference type="STRING" id="1297742.A176_000220"/>
<dbReference type="EMBL" id="CP012109">
    <property type="protein sequence ID" value="AKQ63308.1"/>
    <property type="molecule type" value="Genomic_DNA"/>
</dbReference>
<evidence type="ECO:0000256" key="2">
    <source>
        <dbReference type="SAM" id="Phobius"/>
    </source>
</evidence>
<evidence type="ECO:0000256" key="1">
    <source>
        <dbReference type="SAM" id="MobiDB-lite"/>
    </source>
</evidence>
<dbReference type="Proteomes" id="UP000009026">
    <property type="component" value="Chromosome"/>
</dbReference>
<evidence type="ECO:0000313" key="3">
    <source>
        <dbReference type="EMBL" id="AKQ63308.1"/>
    </source>
</evidence>
<dbReference type="KEGG" id="mym:A176_000220"/>
<protein>
    <submittedName>
        <fullName evidence="3">Uncharacterized protein</fullName>
    </submittedName>
</protein>
<feature type="compositionally biased region" description="Basic and acidic residues" evidence="1">
    <location>
        <begin position="71"/>
        <end position="87"/>
    </location>
</feature>
<evidence type="ECO:0000313" key="4">
    <source>
        <dbReference type="Proteomes" id="UP000009026"/>
    </source>
</evidence>
<dbReference type="PATRIC" id="fig|1297742.4.peg.228"/>
<gene>
    <name evidence="3" type="ORF">A176_000220</name>
</gene>
<organism evidence="3 4">
    <name type="scientific">Pseudomyxococcus hansupus</name>
    <dbReference type="NCBI Taxonomy" id="1297742"/>
    <lineage>
        <taxon>Bacteria</taxon>
        <taxon>Pseudomonadati</taxon>
        <taxon>Myxococcota</taxon>
        <taxon>Myxococcia</taxon>
        <taxon>Myxococcales</taxon>
        <taxon>Cystobacterineae</taxon>
        <taxon>Myxococcaceae</taxon>
        <taxon>Pseudomyxococcus</taxon>
    </lineage>
</organism>